<feature type="region of interest" description="Disordered" evidence="1">
    <location>
        <begin position="1"/>
        <end position="88"/>
    </location>
</feature>
<reference evidence="3" key="1">
    <citation type="submission" date="2016-02" db="EMBL/GenBank/DDBJ databases">
        <title>Draft genome sequence of Microdochium bolleyi, a fungal endophyte of beachgrass.</title>
        <authorList>
            <consortium name="DOE Joint Genome Institute"/>
            <person name="David A.S."/>
            <person name="May G."/>
            <person name="Haridas S."/>
            <person name="Lim J."/>
            <person name="Wang M."/>
            <person name="Labutti K."/>
            <person name="Lipzen A."/>
            <person name="Barry K."/>
            <person name="Grigoriev I.V."/>
        </authorList>
    </citation>
    <scope>NUCLEOTIDE SEQUENCE [LARGE SCALE GENOMIC DNA]</scope>
    <source>
        <strain evidence="3">J235TASD1</strain>
    </source>
</reference>
<organism evidence="2 3">
    <name type="scientific">Microdochium bolleyi</name>
    <dbReference type="NCBI Taxonomy" id="196109"/>
    <lineage>
        <taxon>Eukaryota</taxon>
        <taxon>Fungi</taxon>
        <taxon>Dikarya</taxon>
        <taxon>Ascomycota</taxon>
        <taxon>Pezizomycotina</taxon>
        <taxon>Sordariomycetes</taxon>
        <taxon>Xylariomycetidae</taxon>
        <taxon>Xylariales</taxon>
        <taxon>Microdochiaceae</taxon>
        <taxon>Microdochium</taxon>
    </lineage>
</organism>
<accession>A0A136J404</accession>
<feature type="compositionally biased region" description="Low complexity" evidence="1">
    <location>
        <begin position="132"/>
        <end position="145"/>
    </location>
</feature>
<dbReference type="STRING" id="196109.A0A136J404"/>
<proteinExistence type="predicted"/>
<dbReference type="PANTHER" id="PTHR39398">
    <property type="entry name" value="YALI0F14311P"/>
    <property type="match status" value="1"/>
</dbReference>
<evidence type="ECO:0008006" key="4">
    <source>
        <dbReference type="Google" id="ProtNLM"/>
    </source>
</evidence>
<protein>
    <recommendedName>
        <fullName evidence="4">SAC3/GANP/Nin1/mts3/eIF-3 p25 family-domain-containing protein</fullName>
    </recommendedName>
</protein>
<keyword evidence="3" id="KW-1185">Reference proteome</keyword>
<dbReference type="PANTHER" id="PTHR39398:SF1">
    <property type="entry name" value="CSN8_PSMD8_EIF3K DOMAIN-CONTAINING PROTEIN"/>
    <property type="match status" value="1"/>
</dbReference>
<dbReference type="EMBL" id="KQ964249">
    <property type="protein sequence ID" value="KXJ91892.1"/>
    <property type="molecule type" value="Genomic_DNA"/>
</dbReference>
<dbReference type="OrthoDB" id="2100128at2759"/>
<dbReference type="InParanoid" id="A0A136J404"/>
<evidence type="ECO:0000256" key="1">
    <source>
        <dbReference type="SAM" id="MobiDB-lite"/>
    </source>
</evidence>
<feature type="non-terminal residue" evidence="2">
    <location>
        <position position="404"/>
    </location>
</feature>
<sequence>MRARGGGGGNGGEPWRRGNSSTGTASWGHHDQQQQQQQQSQTPPPPPAGSFRGGRGRGNRTTSAPWSRLKPVELDPLDALGLPSKGDNRLLDFKTQEQYYTKIVERYMAFCSDAGERDELLRRFASLSVDASSSSSGSPSPSSSSQAAQIPAERQSKASGMAASRHASTTDKEKSAANATKPASSPAFASSQAANITASTSSLNPGEQHAKSLSDVLAALRKLREGIVASKRVDNFAIQAYLFCIRLAVLTKHPESYHAAMLHLLNRIHPRHNMTSVETHEVVSYLILDAACRRGNLAEAYAVRSRYAFKGRDSKVDAVLDALAHDNYVEFMRLKGHVDGHRARLLEYAEDGMRRHALKCFGKTYLSVELGYLEKCAGSKWAGLQANDGVGWEREGDSVVIRRV</sequence>
<evidence type="ECO:0000313" key="3">
    <source>
        <dbReference type="Proteomes" id="UP000070501"/>
    </source>
</evidence>
<dbReference type="AlphaFoldDB" id="A0A136J404"/>
<gene>
    <name evidence="2" type="ORF">Micbo1qcDRAFT_161924</name>
</gene>
<name>A0A136J404_9PEZI</name>
<dbReference type="Proteomes" id="UP000070501">
    <property type="component" value="Unassembled WGS sequence"/>
</dbReference>
<feature type="compositionally biased region" description="Low complexity" evidence="1">
    <location>
        <begin position="182"/>
        <end position="191"/>
    </location>
</feature>
<feature type="compositionally biased region" description="Gly residues" evidence="1">
    <location>
        <begin position="1"/>
        <end position="12"/>
    </location>
</feature>
<evidence type="ECO:0000313" key="2">
    <source>
        <dbReference type="EMBL" id="KXJ91892.1"/>
    </source>
</evidence>
<feature type="region of interest" description="Disordered" evidence="1">
    <location>
        <begin position="130"/>
        <end position="191"/>
    </location>
</feature>